<dbReference type="Proteomes" id="UP001060164">
    <property type="component" value="Chromosome"/>
</dbReference>
<organism evidence="2 3">
    <name type="scientific">Ruminococcus gauvreauii</name>
    <dbReference type="NCBI Taxonomy" id="438033"/>
    <lineage>
        <taxon>Bacteria</taxon>
        <taxon>Bacillati</taxon>
        <taxon>Bacillota</taxon>
        <taxon>Clostridia</taxon>
        <taxon>Eubacteriales</taxon>
        <taxon>Oscillospiraceae</taxon>
        <taxon>Ruminococcus</taxon>
    </lineage>
</organism>
<evidence type="ECO:0000313" key="3">
    <source>
        <dbReference type="Proteomes" id="UP001060164"/>
    </source>
</evidence>
<dbReference type="RefSeq" id="WP_028528758.1">
    <property type="nucleotide sequence ID" value="NZ_CABLBR010000014.1"/>
</dbReference>
<name>A0ABY5VFL3_9FIRM</name>
<evidence type="ECO:0000313" key="2">
    <source>
        <dbReference type="EMBL" id="UWP59162.1"/>
    </source>
</evidence>
<evidence type="ECO:0000256" key="1">
    <source>
        <dbReference type="SAM" id="Phobius"/>
    </source>
</evidence>
<feature type="transmembrane region" description="Helical" evidence="1">
    <location>
        <begin position="20"/>
        <end position="39"/>
    </location>
</feature>
<dbReference type="EMBL" id="CP102290">
    <property type="protein sequence ID" value="UWP59162.1"/>
    <property type="molecule type" value="Genomic_DNA"/>
</dbReference>
<keyword evidence="1" id="KW-1133">Transmembrane helix</keyword>
<accession>A0ABY5VFL3</accession>
<reference evidence="2" key="1">
    <citation type="journal article" date="2022" name="Cell">
        <title>Design, construction, and in vivo augmentation of a complex gut microbiome.</title>
        <authorList>
            <person name="Cheng A.G."/>
            <person name="Ho P.Y."/>
            <person name="Aranda-Diaz A."/>
            <person name="Jain S."/>
            <person name="Yu F.B."/>
            <person name="Meng X."/>
            <person name="Wang M."/>
            <person name="Iakiviak M."/>
            <person name="Nagashima K."/>
            <person name="Zhao A."/>
            <person name="Murugkar P."/>
            <person name="Patil A."/>
            <person name="Atabakhsh K."/>
            <person name="Weakley A."/>
            <person name="Yan J."/>
            <person name="Brumbaugh A.R."/>
            <person name="Higginbottom S."/>
            <person name="Dimas A."/>
            <person name="Shiver A.L."/>
            <person name="Deutschbauer A."/>
            <person name="Neff N."/>
            <person name="Sonnenburg J.L."/>
            <person name="Huang K.C."/>
            <person name="Fischbach M.A."/>
        </authorList>
    </citation>
    <scope>NUCLEOTIDE SEQUENCE</scope>
    <source>
        <strain evidence="2">DSM 19829</strain>
    </source>
</reference>
<keyword evidence="3" id="KW-1185">Reference proteome</keyword>
<protein>
    <recommendedName>
        <fullName evidence="4">Type II secretion system protein</fullName>
    </recommendedName>
</protein>
<evidence type="ECO:0008006" key="4">
    <source>
        <dbReference type="Google" id="ProtNLM"/>
    </source>
</evidence>
<keyword evidence="1" id="KW-0812">Transmembrane</keyword>
<keyword evidence="1" id="KW-0472">Membrane</keyword>
<sequence>MTEHYESLFRTLKFRRACKIALITLLICAAVIAPALWVWDQSIQKRQTLREAKNVVENIRLLSIQYYGLGAPFMDNSRPSGMSRTAEEEIRSFSGADGDIQLISWNTNKNCVATMNYQKGKFLVQYRYEESEDIATWDIYWNIHQYDNQG</sequence>
<gene>
    <name evidence="2" type="ORF">NQ502_17625</name>
</gene>
<proteinExistence type="predicted"/>